<name>A0AAV9NVY1_9PEZI</name>
<dbReference type="SUPFAM" id="SSF103473">
    <property type="entry name" value="MFS general substrate transporter"/>
    <property type="match status" value="1"/>
</dbReference>
<feature type="transmembrane region" description="Helical" evidence="6">
    <location>
        <begin position="208"/>
        <end position="229"/>
    </location>
</feature>
<feature type="transmembrane region" description="Helical" evidence="6">
    <location>
        <begin position="45"/>
        <end position="67"/>
    </location>
</feature>
<organism evidence="7 8">
    <name type="scientific">Saxophila tyrrhenica</name>
    <dbReference type="NCBI Taxonomy" id="1690608"/>
    <lineage>
        <taxon>Eukaryota</taxon>
        <taxon>Fungi</taxon>
        <taxon>Dikarya</taxon>
        <taxon>Ascomycota</taxon>
        <taxon>Pezizomycotina</taxon>
        <taxon>Dothideomycetes</taxon>
        <taxon>Dothideomycetidae</taxon>
        <taxon>Mycosphaerellales</taxon>
        <taxon>Extremaceae</taxon>
        <taxon>Saxophila</taxon>
    </lineage>
</organism>
<proteinExistence type="predicted"/>
<dbReference type="AlphaFoldDB" id="A0AAV9NVY1"/>
<sequence length="329" mass="35737">MWYPVEERSVRIAVVLASATASGAFGGCIAYGVGHLNGNAGLEGFRWLFIIEGLITVASVALVIFFLPDYPARAKFLSEDDKAYVEGRIAVKGGGYTKEHATKHEVWETVCSPRMLLHYLAYLTDCVPLGSLTFFTPTIVTGLGFDSIKAQLMTVPPWVLGYFVSLFLGWSADRHNARGLHIFISSMLGGIGWVVAGSLPEDAYAQRYGMLFLCACGAFPSSGPLSAWVTCNVPAFTTMAIATASEEGVRRLADDEVTVNNSMAGVSQIIAQWIWRPSEAETGYPTGNYVCAACSFATGLIALTLRWNYGRMNKVGTKDARGKDRIWLL</sequence>
<dbReference type="Proteomes" id="UP001337655">
    <property type="component" value="Unassembled WGS sequence"/>
</dbReference>
<evidence type="ECO:0000256" key="1">
    <source>
        <dbReference type="ARBA" id="ARBA00004141"/>
    </source>
</evidence>
<evidence type="ECO:0000256" key="4">
    <source>
        <dbReference type="ARBA" id="ARBA00022989"/>
    </source>
</evidence>
<comment type="caution">
    <text evidence="7">The sequence shown here is derived from an EMBL/GenBank/DDBJ whole genome shotgun (WGS) entry which is preliminary data.</text>
</comment>
<evidence type="ECO:0000313" key="7">
    <source>
        <dbReference type="EMBL" id="KAK5163761.1"/>
    </source>
</evidence>
<comment type="subcellular location">
    <subcellularLocation>
        <location evidence="1">Membrane</location>
        <topology evidence="1">Multi-pass membrane protein</topology>
    </subcellularLocation>
</comment>
<keyword evidence="8" id="KW-1185">Reference proteome</keyword>
<dbReference type="PANTHER" id="PTHR43791:SF49">
    <property type="entry name" value="TRANSPORTER, PUTATIVE (AFU_ORTHOLOGUE AFUA_4G04250)-RELATED"/>
    <property type="match status" value="1"/>
</dbReference>
<accession>A0AAV9NVY1</accession>
<dbReference type="GO" id="GO:0016020">
    <property type="term" value="C:membrane"/>
    <property type="evidence" value="ECO:0007669"/>
    <property type="project" value="UniProtKB-SubCell"/>
</dbReference>
<dbReference type="Gene3D" id="1.20.1250.20">
    <property type="entry name" value="MFS general substrate transporter like domains"/>
    <property type="match status" value="2"/>
</dbReference>
<evidence type="ECO:0000256" key="6">
    <source>
        <dbReference type="SAM" id="Phobius"/>
    </source>
</evidence>
<feature type="transmembrane region" description="Helical" evidence="6">
    <location>
        <begin position="178"/>
        <end position="196"/>
    </location>
</feature>
<evidence type="ECO:0000256" key="2">
    <source>
        <dbReference type="ARBA" id="ARBA00022448"/>
    </source>
</evidence>
<feature type="transmembrane region" description="Helical" evidence="6">
    <location>
        <begin position="12"/>
        <end position="33"/>
    </location>
</feature>
<keyword evidence="5 6" id="KW-0472">Membrane</keyword>
<evidence type="ECO:0000313" key="8">
    <source>
        <dbReference type="Proteomes" id="UP001337655"/>
    </source>
</evidence>
<evidence type="ECO:0000256" key="3">
    <source>
        <dbReference type="ARBA" id="ARBA00022692"/>
    </source>
</evidence>
<reference evidence="7 8" key="1">
    <citation type="submission" date="2023-08" db="EMBL/GenBank/DDBJ databases">
        <title>Black Yeasts Isolated from many extreme environments.</title>
        <authorList>
            <person name="Coleine C."/>
            <person name="Stajich J.E."/>
            <person name="Selbmann L."/>
        </authorList>
    </citation>
    <scope>NUCLEOTIDE SEQUENCE [LARGE SCALE GENOMIC DNA]</scope>
    <source>
        <strain evidence="7 8">CCFEE 5935</strain>
    </source>
</reference>
<protein>
    <submittedName>
        <fullName evidence="7">Uncharacterized protein</fullName>
    </submittedName>
</protein>
<dbReference type="GO" id="GO:0022857">
    <property type="term" value="F:transmembrane transporter activity"/>
    <property type="evidence" value="ECO:0007669"/>
    <property type="project" value="InterPro"/>
</dbReference>
<dbReference type="InterPro" id="IPR011701">
    <property type="entry name" value="MFS"/>
</dbReference>
<keyword evidence="4 6" id="KW-1133">Transmembrane helix</keyword>
<feature type="transmembrane region" description="Helical" evidence="6">
    <location>
        <begin position="155"/>
        <end position="172"/>
    </location>
</feature>
<evidence type="ECO:0000256" key="5">
    <source>
        <dbReference type="ARBA" id="ARBA00023136"/>
    </source>
</evidence>
<dbReference type="GeneID" id="89931762"/>
<dbReference type="InterPro" id="IPR036259">
    <property type="entry name" value="MFS_trans_sf"/>
</dbReference>
<dbReference type="RefSeq" id="XP_064654163.1">
    <property type="nucleotide sequence ID" value="XM_064807654.1"/>
</dbReference>
<keyword evidence="2" id="KW-0813">Transport</keyword>
<gene>
    <name evidence="7" type="ORF">LTR77_010434</name>
</gene>
<keyword evidence="3 6" id="KW-0812">Transmembrane</keyword>
<dbReference type="EMBL" id="JAVRRT010000023">
    <property type="protein sequence ID" value="KAK5163761.1"/>
    <property type="molecule type" value="Genomic_DNA"/>
</dbReference>
<dbReference type="Pfam" id="PF07690">
    <property type="entry name" value="MFS_1"/>
    <property type="match status" value="1"/>
</dbReference>
<dbReference type="PANTHER" id="PTHR43791">
    <property type="entry name" value="PERMEASE-RELATED"/>
    <property type="match status" value="1"/>
</dbReference>